<dbReference type="InterPro" id="IPR032675">
    <property type="entry name" value="LRR_dom_sf"/>
</dbReference>
<keyword evidence="2" id="KW-0479">Metal-binding</keyword>
<proteinExistence type="inferred from homology"/>
<dbReference type="PANTHER" id="PTHR24388:SF51">
    <property type="entry name" value="ZINC FINGER PROTEIN 281-RELATED"/>
    <property type="match status" value="1"/>
</dbReference>
<keyword evidence="3" id="KW-0677">Repeat</keyword>
<comment type="subcellular location">
    <subcellularLocation>
        <location evidence="1">Nucleus</location>
    </subcellularLocation>
</comment>
<reference evidence="14 15" key="1">
    <citation type="submission" date="2015-12" db="EMBL/GenBank/DDBJ databases">
        <title>The genome of Folsomia candida.</title>
        <authorList>
            <person name="Faddeeva A."/>
            <person name="Derks M.F."/>
            <person name="Anvar Y."/>
            <person name="Smit S."/>
            <person name="Van Straalen N."/>
            <person name="Roelofs D."/>
        </authorList>
    </citation>
    <scope>NUCLEOTIDE SEQUENCE [LARGE SCALE GENOMIC DNA]</scope>
    <source>
        <strain evidence="14 15">VU population</strain>
        <tissue evidence="14">Whole body</tissue>
    </source>
</reference>
<dbReference type="PROSITE" id="PS50157">
    <property type="entry name" value="ZINC_FINGER_C2H2_2"/>
    <property type="match status" value="4"/>
</dbReference>
<sequence>MDSGLNSQSLSSPSSSNSPNSGREVETIANFAMSTALLNPIALNAIFAHLGLSDLKTARLVCREWSEIGATLLGKQGRIESNSLFCYHTSDLHLITPVHPKLMGNIIISSRFDASIHFKKRAAVISKVFTILSEQNTREITFMSSEKKFIPVFLEGMKTLKSTKIQTIRIFLPQPNLGECVDERRIQACGKLPVQLSLTSLEFQSSPDLWHETGRSDEFQPALQILIDSAPNLTSLIVVAPFYPNLEGCTSLKVLEFQFKICDHTACADLNLGAVINMLAQVKDSLTVLRLYTGGERVSVSQDKNLSVPVLSKLTSVSINFVKAYLMEGFFDEEHLPKLKHLDFSHFRCTATDLSSYLNLWKRHRGVESLWLPLGRSCMESGFEFGQKIGKLFPTVKKFDFMMEILDNVNPADVEKMIEPLQKWDLKESHVFVEFVDTSFLGPVLKSLSALKGVKSVRFMHIEHQGVFAPCVPDIILHSKGFKSVEICGVQDIEAMEEMRPILEGSGSKCSCSVYLPPFLTYLKTSNVKYEGNFLREDFHCCQECGTRLEKTARLVHKLERKLLKIYTITFENLGKNKLIEGEDVLGKLRRQIVARFDPSPAFDSIFEAHPPQFDQMSDESQIDGARVKISDDGDDNDDDVVIMDEFKAEEMDQEESEINAYDVLTLVYGEESDVPLLRSDHEDVPPTKKETSPTPPSPKRILFEQTANKRRKVDVTLTIEKQDTKLINVDASTPQNSDFNGSRSSAMPLHPKEHHFRSKFAASLAMSQRHYNDPKTSHSKENHFRCHQCGKECNSRGALRNHISLHNADPRPFKCDECGKAVRQKSNLIKHKEMVHLKRKPITCPECGKKFGQKCNMVSHLNGVHYRIMHPCLYCEKSFASKSGLTQHVRKKHGPQNRPVLDLLTEPSF</sequence>
<dbReference type="AlphaFoldDB" id="A0A226D1I7"/>
<evidence type="ECO:0000256" key="1">
    <source>
        <dbReference type="ARBA" id="ARBA00004123"/>
    </source>
</evidence>
<protein>
    <submittedName>
        <fullName evidence="14">Zinc finger imprinted 3</fullName>
    </submittedName>
</protein>
<feature type="domain" description="C2H2-type" evidence="13">
    <location>
        <begin position="843"/>
        <end position="866"/>
    </location>
</feature>
<feature type="domain" description="C2H2-type" evidence="13">
    <location>
        <begin position="785"/>
        <end position="812"/>
    </location>
</feature>
<evidence type="ECO:0000256" key="2">
    <source>
        <dbReference type="ARBA" id="ARBA00022723"/>
    </source>
</evidence>
<dbReference type="InterPro" id="IPR036236">
    <property type="entry name" value="Znf_C2H2_sf"/>
</dbReference>
<keyword evidence="5" id="KW-0862">Zinc</keyword>
<feature type="region of interest" description="Disordered" evidence="12">
    <location>
        <begin position="678"/>
        <end position="703"/>
    </location>
</feature>
<name>A0A226D1I7_FOLCA</name>
<evidence type="ECO:0000256" key="12">
    <source>
        <dbReference type="SAM" id="MobiDB-lite"/>
    </source>
</evidence>
<evidence type="ECO:0000256" key="6">
    <source>
        <dbReference type="ARBA" id="ARBA00023015"/>
    </source>
</evidence>
<evidence type="ECO:0000313" key="15">
    <source>
        <dbReference type="Proteomes" id="UP000198287"/>
    </source>
</evidence>
<comment type="similarity">
    <text evidence="10">Belongs to the snail C2H2-type zinc-finger protein family.</text>
</comment>
<evidence type="ECO:0000256" key="7">
    <source>
        <dbReference type="ARBA" id="ARBA00023125"/>
    </source>
</evidence>
<keyword evidence="15" id="KW-1185">Reference proteome</keyword>
<feature type="domain" description="C2H2-type" evidence="13">
    <location>
        <begin position="814"/>
        <end position="842"/>
    </location>
</feature>
<keyword evidence="6" id="KW-0805">Transcription regulation</keyword>
<feature type="compositionally biased region" description="Low complexity" evidence="12">
    <location>
        <begin position="1"/>
        <end position="22"/>
    </location>
</feature>
<dbReference type="PANTHER" id="PTHR24388">
    <property type="entry name" value="ZINC FINGER PROTEIN"/>
    <property type="match status" value="1"/>
</dbReference>
<feature type="domain" description="C2H2-type" evidence="13">
    <location>
        <begin position="871"/>
        <end position="899"/>
    </location>
</feature>
<dbReference type="OrthoDB" id="6077919at2759"/>
<dbReference type="SUPFAM" id="SSF57667">
    <property type="entry name" value="beta-beta-alpha zinc fingers"/>
    <property type="match status" value="2"/>
</dbReference>
<evidence type="ECO:0000256" key="11">
    <source>
        <dbReference type="PROSITE-ProRule" id="PRU00042"/>
    </source>
</evidence>
<dbReference type="GO" id="GO:0008270">
    <property type="term" value="F:zinc ion binding"/>
    <property type="evidence" value="ECO:0007669"/>
    <property type="project" value="UniProtKB-KW"/>
</dbReference>
<keyword evidence="7" id="KW-0238">DNA-binding</keyword>
<evidence type="ECO:0000313" key="14">
    <source>
        <dbReference type="EMBL" id="OXA38734.1"/>
    </source>
</evidence>
<evidence type="ECO:0000256" key="4">
    <source>
        <dbReference type="ARBA" id="ARBA00022771"/>
    </source>
</evidence>
<dbReference type="EMBL" id="LNIX01000043">
    <property type="protein sequence ID" value="OXA38734.1"/>
    <property type="molecule type" value="Genomic_DNA"/>
</dbReference>
<dbReference type="FunFam" id="3.30.160.60:FF:000322">
    <property type="entry name" value="GDNF-inducible zinc finger protein 1"/>
    <property type="match status" value="1"/>
</dbReference>
<dbReference type="PROSITE" id="PS00028">
    <property type="entry name" value="ZINC_FINGER_C2H2_1"/>
    <property type="match status" value="4"/>
</dbReference>
<evidence type="ECO:0000256" key="3">
    <source>
        <dbReference type="ARBA" id="ARBA00022737"/>
    </source>
</evidence>
<dbReference type="Gene3D" id="3.30.160.60">
    <property type="entry name" value="Classic Zinc Finger"/>
    <property type="match status" value="3"/>
</dbReference>
<keyword evidence="4 11" id="KW-0863">Zinc-finger</keyword>
<evidence type="ECO:0000259" key="13">
    <source>
        <dbReference type="PROSITE" id="PS50157"/>
    </source>
</evidence>
<dbReference type="GO" id="GO:0000981">
    <property type="term" value="F:DNA-binding transcription factor activity, RNA polymerase II-specific"/>
    <property type="evidence" value="ECO:0007669"/>
    <property type="project" value="TreeGrafter"/>
</dbReference>
<dbReference type="Gene3D" id="3.80.10.10">
    <property type="entry name" value="Ribonuclease Inhibitor"/>
    <property type="match status" value="1"/>
</dbReference>
<evidence type="ECO:0000256" key="9">
    <source>
        <dbReference type="ARBA" id="ARBA00023242"/>
    </source>
</evidence>
<dbReference type="InterPro" id="IPR050527">
    <property type="entry name" value="Snail/Krueppel_Znf"/>
</dbReference>
<dbReference type="GO" id="GO:0000978">
    <property type="term" value="F:RNA polymerase II cis-regulatory region sequence-specific DNA binding"/>
    <property type="evidence" value="ECO:0007669"/>
    <property type="project" value="TreeGrafter"/>
</dbReference>
<comment type="caution">
    <text evidence="14">The sequence shown here is derived from an EMBL/GenBank/DDBJ whole genome shotgun (WGS) entry which is preliminary data.</text>
</comment>
<accession>A0A226D1I7</accession>
<feature type="compositionally biased region" description="Basic and acidic residues" evidence="12">
    <location>
        <begin position="679"/>
        <end position="692"/>
    </location>
</feature>
<dbReference type="SMART" id="SM00355">
    <property type="entry name" value="ZnF_C2H2"/>
    <property type="match status" value="4"/>
</dbReference>
<keyword evidence="8" id="KW-0804">Transcription</keyword>
<evidence type="ECO:0000256" key="5">
    <source>
        <dbReference type="ARBA" id="ARBA00022833"/>
    </source>
</evidence>
<feature type="region of interest" description="Disordered" evidence="12">
    <location>
        <begin position="1"/>
        <end position="23"/>
    </location>
</feature>
<dbReference type="Proteomes" id="UP000198287">
    <property type="component" value="Unassembled WGS sequence"/>
</dbReference>
<dbReference type="Pfam" id="PF00096">
    <property type="entry name" value="zf-C2H2"/>
    <property type="match status" value="4"/>
</dbReference>
<gene>
    <name evidence="14" type="ORF">Fcan01_26400</name>
</gene>
<dbReference type="SUPFAM" id="SSF52047">
    <property type="entry name" value="RNI-like"/>
    <property type="match status" value="1"/>
</dbReference>
<dbReference type="InterPro" id="IPR013087">
    <property type="entry name" value="Znf_C2H2_type"/>
</dbReference>
<keyword evidence="9" id="KW-0539">Nucleus</keyword>
<evidence type="ECO:0000256" key="10">
    <source>
        <dbReference type="ARBA" id="ARBA00037948"/>
    </source>
</evidence>
<organism evidence="14 15">
    <name type="scientific">Folsomia candida</name>
    <name type="common">Springtail</name>
    <dbReference type="NCBI Taxonomy" id="158441"/>
    <lineage>
        <taxon>Eukaryota</taxon>
        <taxon>Metazoa</taxon>
        <taxon>Ecdysozoa</taxon>
        <taxon>Arthropoda</taxon>
        <taxon>Hexapoda</taxon>
        <taxon>Collembola</taxon>
        <taxon>Entomobryomorpha</taxon>
        <taxon>Isotomoidea</taxon>
        <taxon>Isotomidae</taxon>
        <taxon>Proisotominae</taxon>
        <taxon>Folsomia</taxon>
    </lineage>
</organism>
<evidence type="ECO:0000256" key="8">
    <source>
        <dbReference type="ARBA" id="ARBA00023163"/>
    </source>
</evidence>
<dbReference type="GO" id="GO:0005634">
    <property type="term" value="C:nucleus"/>
    <property type="evidence" value="ECO:0007669"/>
    <property type="project" value="UniProtKB-SubCell"/>
</dbReference>